<evidence type="ECO:0000313" key="8">
    <source>
        <dbReference type="Proteomes" id="UP000031036"/>
    </source>
</evidence>
<feature type="transmembrane region" description="Helical" evidence="6">
    <location>
        <begin position="408"/>
        <end position="430"/>
    </location>
</feature>
<evidence type="ECO:0000256" key="6">
    <source>
        <dbReference type="SAM" id="Phobius"/>
    </source>
</evidence>
<dbReference type="STRING" id="6265.A0A0B2V6B2"/>
<keyword evidence="4 6" id="KW-1133">Transmembrane helix</keyword>
<evidence type="ECO:0000256" key="3">
    <source>
        <dbReference type="ARBA" id="ARBA00022729"/>
    </source>
</evidence>
<dbReference type="EMBL" id="JPKZ01002385">
    <property type="protein sequence ID" value="KHN77044.1"/>
    <property type="molecule type" value="Genomic_DNA"/>
</dbReference>
<evidence type="ECO:0000313" key="7">
    <source>
        <dbReference type="EMBL" id="KHN77044.1"/>
    </source>
</evidence>
<proteinExistence type="predicted"/>
<keyword evidence="2 6" id="KW-0812">Transmembrane</keyword>
<keyword evidence="6" id="KW-0472">Membrane</keyword>
<evidence type="ECO:0000256" key="2">
    <source>
        <dbReference type="ARBA" id="ARBA00022692"/>
    </source>
</evidence>
<evidence type="ECO:0000256" key="4">
    <source>
        <dbReference type="ARBA" id="ARBA00022989"/>
    </source>
</evidence>
<sequence>MLYSKLWISIASTIVLECFLYGIVNGDHVGSVKYNFISPSFSLLGARFKRGLDDDNDDAEEAFRIPSDVEVQNDTVDHQYYIMEVYTNRSDMMKDYYVDVVAMLEKPGTVAKIQFDFPFYGHRMRNLTIATGGFCYIGDQSHSWLAATQYIAPLMANFDTHGENSSIMYADDGEKFVIEWSNLQLREQRNEGNFTFQVSLHKNGDIWFVYKQIPIPVDNISDSHHPVKLGMSDAYLFHHSIHNPISHMSQTPTIKRVIYEYHRIEVKPSKVMSNTIVLLKAQPTCIQLRTCDECSNATLKHFNCSWCHSKAKNGGPFCSDQAGLHRRRQHWVEGNCKDNGKITYCNPDEDMNEMEDDETSNEETSDVARVTSSPVEPDQVVPWDRNKQPEKHESTETTDSESKSNGGYMTLFIITVCVALVLSWILYAYYNPHTPSGQLLIRYRPSRWRMPSSHVRYSASVHM</sequence>
<dbReference type="InterPro" id="IPR031152">
    <property type="entry name" value="PLXDC"/>
</dbReference>
<protein>
    <submittedName>
        <fullName evidence="7">Plexin domain-containing protein 1</fullName>
    </submittedName>
</protein>
<dbReference type="OrthoDB" id="6285106at2759"/>
<dbReference type="OMA" id="LKAQPTC"/>
<dbReference type="Proteomes" id="UP000031036">
    <property type="component" value="Unassembled WGS sequence"/>
</dbReference>
<dbReference type="AlphaFoldDB" id="A0A0B2V6B2"/>
<dbReference type="GO" id="GO:0016020">
    <property type="term" value="C:membrane"/>
    <property type="evidence" value="ECO:0007669"/>
    <property type="project" value="UniProtKB-SubCell"/>
</dbReference>
<feature type="compositionally biased region" description="Basic and acidic residues" evidence="5">
    <location>
        <begin position="384"/>
        <end position="395"/>
    </location>
</feature>
<feature type="region of interest" description="Disordered" evidence="5">
    <location>
        <begin position="347"/>
        <end position="403"/>
    </location>
</feature>
<reference evidence="7 8" key="1">
    <citation type="submission" date="2014-11" db="EMBL/GenBank/DDBJ databases">
        <title>Genetic blueprint of the zoonotic pathogen Toxocara canis.</title>
        <authorList>
            <person name="Zhu X.-Q."/>
            <person name="Korhonen P.K."/>
            <person name="Cai H."/>
            <person name="Young N.D."/>
            <person name="Nejsum P."/>
            <person name="von Samson-Himmelstjerna G."/>
            <person name="Boag P.R."/>
            <person name="Tan P."/>
            <person name="Li Q."/>
            <person name="Min J."/>
            <person name="Yang Y."/>
            <person name="Wang X."/>
            <person name="Fang X."/>
            <person name="Hall R.S."/>
            <person name="Hofmann A."/>
            <person name="Sternberg P.W."/>
            <person name="Jex A.R."/>
            <person name="Gasser R.B."/>
        </authorList>
    </citation>
    <scope>NUCLEOTIDE SEQUENCE [LARGE SCALE GENOMIC DNA]</scope>
    <source>
        <strain evidence="7">PN_DK_2014</strain>
    </source>
</reference>
<keyword evidence="8" id="KW-1185">Reference proteome</keyword>
<organism evidence="7 8">
    <name type="scientific">Toxocara canis</name>
    <name type="common">Canine roundworm</name>
    <dbReference type="NCBI Taxonomy" id="6265"/>
    <lineage>
        <taxon>Eukaryota</taxon>
        <taxon>Metazoa</taxon>
        <taxon>Ecdysozoa</taxon>
        <taxon>Nematoda</taxon>
        <taxon>Chromadorea</taxon>
        <taxon>Rhabditida</taxon>
        <taxon>Spirurina</taxon>
        <taxon>Ascaridomorpha</taxon>
        <taxon>Ascaridoidea</taxon>
        <taxon>Toxocaridae</taxon>
        <taxon>Toxocara</taxon>
    </lineage>
</organism>
<dbReference type="PANTHER" id="PTHR13055">
    <property type="entry name" value="TUMOR ENDOTHELIAL MARKER 7 RELATED"/>
    <property type="match status" value="1"/>
</dbReference>
<evidence type="ECO:0000256" key="1">
    <source>
        <dbReference type="ARBA" id="ARBA00004479"/>
    </source>
</evidence>
<comment type="subcellular location">
    <subcellularLocation>
        <location evidence="1">Membrane</location>
        <topology evidence="1">Single-pass type I membrane protein</topology>
    </subcellularLocation>
</comment>
<accession>A0A0B2V6B2</accession>
<keyword evidence="3" id="KW-0732">Signal</keyword>
<comment type="caution">
    <text evidence="7">The sequence shown here is derived from an EMBL/GenBank/DDBJ whole genome shotgun (WGS) entry which is preliminary data.</text>
</comment>
<dbReference type="PANTHER" id="PTHR13055:SF12">
    <property type="entry name" value="LD40707P"/>
    <property type="match status" value="1"/>
</dbReference>
<evidence type="ECO:0000256" key="5">
    <source>
        <dbReference type="SAM" id="MobiDB-lite"/>
    </source>
</evidence>
<name>A0A0B2V6B2_TOXCA</name>
<feature type="compositionally biased region" description="Acidic residues" evidence="5">
    <location>
        <begin position="347"/>
        <end position="365"/>
    </location>
</feature>
<gene>
    <name evidence="7" type="primary">PLXDC1</name>
    <name evidence="7" type="ORF">Tcan_10483</name>
</gene>